<dbReference type="PANTHER" id="PTHR11046:SF0">
    <property type="entry name" value="OLIGORIBONUCLEASE, MITOCHONDRIAL"/>
    <property type="match status" value="1"/>
</dbReference>
<accession>A0A9P1MCJ6</accession>
<dbReference type="GO" id="GO:0003676">
    <property type="term" value="F:nucleic acid binding"/>
    <property type="evidence" value="ECO:0007669"/>
    <property type="project" value="InterPro"/>
</dbReference>
<comment type="caution">
    <text evidence="6">The sequence shown here is derived from an EMBL/GenBank/DDBJ whole genome shotgun (WGS) entry which is preliminary data.</text>
</comment>
<evidence type="ECO:0000256" key="1">
    <source>
        <dbReference type="ARBA" id="ARBA00009921"/>
    </source>
</evidence>
<dbReference type="InterPro" id="IPR022894">
    <property type="entry name" value="Oligoribonuclease"/>
</dbReference>
<sequence length="187" mass="20577">MSAAPVASTMPSGGDGLLVWIDCEMTGLDPTTDEILEIHCQITSPTLEPLDPAGYTATVHVPAARLDRMSEWCRTTHAAAAGLLAYVRRFAPEPRSALLAGNTVHMDKMFLMQEPYRPVIDHLHYRILDVSAIKEAAKRWCPADVVAGVPAKRVAIGPRMTSWRASRRPGITWSVCLARQAKSHDHR</sequence>
<evidence type="ECO:0000256" key="2">
    <source>
        <dbReference type="ARBA" id="ARBA00022722"/>
    </source>
</evidence>
<gene>
    <name evidence="6" type="ORF">PPNO1_LOCUS6394</name>
</gene>
<dbReference type="InterPro" id="IPR012337">
    <property type="entry name" value="RNaseH-like_sf"/>
</dbReference>
<protein>
    <recommendedName>
        <fullName evidence="5">Exonuclease domain-containing protein</fullName>
    </recommendedName>
</protein>
<reference evidence="6" key="1">
    <citation type="submission" date="2022-11" db="EMBL/GenBank/DDBJ databases">
        <authorList>
            <person name="Scott C."/>
            <person name="Bruce N."/>
        </authorList>
    </citation>
    <scope>NUCLEOTIDE SEQUENCE</scope>
</reference>
<name>A0A9P1MCJ6_9PEZI</name>
<evidence type="ECO:0000259" key="5">
    <source>
        <dbReference type="SMART" id="SM00479"/>
    </source>
</evidence>
<dbReference type="Gene3D" id="3.30.420.10">
    <property type="entry name" value="Ribonuclease H-like superfamily/Ribonuclease H"/>
    <property type="match status" value="1"/>
</dbReference>
<dbReference type="GO" id="GO:0000175">
    <property type="term" value="F:3'-5'-RNA exonuclease activity"/>
    <property type="evidence" value="ECO:0007669"/>
    <property type="project" value="InterPro"/>
</dbReference>
<dbReference type="SUPFAM" id="SSF53098">
    <property type="entry name" value="Ribonuclease H-like"/>
    <property type="match status" value="1"/>
</dbReference>
<dbReference type="OrthoDB" id="270189at2759"/>
<organism evidence="6 7">
    <name type="scientific">Parascedosporium putredinis</name>
    <dbReference type="NCBI Taxonomy" id="1442378"/>
    <lineage>
        <taxon>Eukaryota</taxon>
        <taxon>Fungi</taxon>
        <taxon>Dikarya</taxon>
        <taxon>Ascomycota</taxon>
        <taxon>Pezizomycotina</taxon>
        <taxon>Sordariomycetes</taxon>
        <taxon>Hypocreomycetidae</taxon>
        <taxon>Microascales</taxon>
        <taxon>Microascaceae</taxon>
        <taxon>Parascedosporium</taxon>
    </lineage>
</organism>
<keyword evidence="7" id="KW-1185">Reference proteome</keyword>
<keyword evidence="2" id="KW-0540">Nuclease</keyword>
<proteinExistence type="inferred from homology"/>
<evidence type="ECO:0000256" key="3">
    <source>
        <dbReference type="ARBA" id="ARBA00022801"/>
    </source>
</evidence>
<evidence type="ECO:0000313" key="7">
    <source>
        <dbReference type="Proteomes" id="UP000838763"/>
    </source>
</evidence>
<dbReference type="AlphaFoldDB" id="A0A9P1MCJ6"/>
<dbReference type="CDD" id="cd06135">
    <property type="entry name" value="Orn"/>
    <property type="match status" value="1"/>
</dbReference>
<dbReference type="InterPro" id="IPR036397">
    <property type="entry name" value="RNaseH_sf"/>
</dbReference>
<keyword evidence="4" id="KW-0269">Exonuclease</keyword>
<dbReference type="SMART" id="SM00479">
    <property type="entry name" value="EXOIII"/>
    <property type="match status" value="1"/>
</dbReference>
<dbReference type="Pfam" id="PF00929">
    <property type="entry name" value="RNase_T"/>
    <property type="match status" value="1"/>
</dbReference>
<dbReference type="EMBL" id="CALLCH030000015">
    <property type="protein sequence ID" value="CAI4216746.1"/>
    <property type="molecule type" value="Genomic_DNA"/>
</dbReference>
<comment type="similarity">
    <text evidence="1">Belongs to the oligoribonuclease family.</text>
</comment>
<dbReference type="GO" id="GO:0005739">
    <property type="term" value="C:mitochondrion"/>
    <property type="evidence" value="ECO:0007669"/>
    <property type="project" value="TreeGrafter"/>
</dbReference>
<evidence type="ECO:0000313" key="6">
    <source>
        <dbReference type="EMBL" id="CAI4216746.1"/>
    </source>
</evidence>
<evidence type="ECO:0000256" key="4">
    <source>
        <dbReference type="ARBA" id="ARBA00022839"/>
    </source>
</evidence>
<dbReference type="PANTHER" id="PTHR11046">
    <property type="entry name" value="OLIGORIBONUCLEASE, MITOCHONDRIAL"/>
    <property type="match status" value="1"/>
</dbReference>
<feature type="domain" description="Exonuclease" evidence="5">
    <location>
        <begin position="17"/>
        <end position="159"/>
    </location>
</feature>
<dbReference type="Proteomes" id="UP000838763">
    <property type="component" value="Unassembled WGS sequence"/>
</dbReference>
<dbReference type="InterPro" id="IPR013520">
    <property type="entry name" value="Ribonucl_H"/>
</dbReference>
<keyword evidence="3" id="KW-0378">Hydrolase</keyword>